<dbReference type="PANTHER" id="PTHR33375:SF1">
    <property type="entry name" value="CHROMOSOME-PARTITIONING PROTEIN PARB-RELATED"/>
    <property type="match status" value="1"/>
</dbReference>
<dbReference type="InterPro" id="IPR050336">
    <property type="entry name" value="Chromosome_partition/occlusion"/>
</dbReference>
<gene>
    <name evidence="2" type="ORF">THC_0675</name>
</gene>
<dbReference type="GO" id="GO:0005694">
    <property type="term" value="C:chromosome"/>
    <property type="evidence" value="ECO:0007669"/>
    <property type="project" value="TreeGrafter"/>
</dbReference>
<protein>
    <recommendedName>
        <fullName evidence="1">ParB-like N-terminal domain-containing protein</fullName>
    </recommendedName>
</protein>
<organism evidence="2 3">
    <name type="scientific">Caldimicrobium thiodismutans</name>
    <dbReference type="NCBI Taxonomy" id="1653476"/>
    <lineage>
        <taxon>Bacteria</taxon>
        <taxon>Pseudomonadati</taxon>
        <taxon>Thermodesulfobacteriota</taxon>
        <taxon>Thermodesulfobacteria</taxon>
        <taxon>Thermodesulfobacteriales</taxon>
        <taxon>Thermodesulfobacteriaceae</taxon>
        <taxon>Caldimicrobium</taxon>
    </lineage>
</organism>
<feature type="domain" description="ParB-like N-terminal" evidence="1">
    <location>
        <begin position="4"/>
        <end position="94"/>
    </location>
</feature>
<evidence type="ECO:0000313" key="2">
    <source>
        <dbReference type="EMBL" id="BAU23067.1"/>
    </source>
</evidence>
<dbReference type="AlphaFoldDB" id="A0A0U4W1V0"/>
<name>A0A0U4W1V0_9BACT</name>
<accession>A0A0U4W1V0</accession>
<reference evidence="2 3" key="1">
    <citation type="journal article" date="2016" name="Int. J. Syst. Evol. Microbiol.">
        <title>Caldimicrobium thiodismutans sp. nov., a sulfur-disproportionating bacterium isolated from a hot spring, and emended description of the genus Caldimicrobium.</title>
        <authorList>
            <person name="Kojima H."/>
            <person name="Umezawa K."/>
            <person name="Fukui M."/>
        </authorList>
    </citation>
    <scope>NUCLEOTIDE SEQUENCE [LARGE SCALE GENOMIC DNA]</scope>
    <source>
        <strain evidence="2 3">TF1</strain>
    </source>
</reference>
<dbReference type="KEGG" id="cthi:THC_0675"/>
<dbReference type="STRING" id="1653476.THC_0675"/>
<dbReference type="RefSeq" id="WP_068513319.1">
    <property type="nucleotide sequence ID" value="NZ_AP014945.1"/>
</dbReference>
<dbReference type="GO" id="GO:0045881">
    <property type="term" value="P:positive regulation of sporulation resulting in formation of a cellular spore"/>
    <property type="evidence" value="ECO:0007669"/>
    <property type="project" value="TreeGrafter"/>
</dbReference>
<evidence type="ECO:0000259" key="1">
    <source>
        <dbReference type="SMART" id="SM00470"/>
    </source>
</evidence>
<sequence length="306" mass="36131">MLLKEIQIAEIDLTDKSFLFSYPERTPLLIESIKTIGVIEPPLLYPGNKGYQIICGEGRIKALKALGVEKFLACVINEEKQPWELLYISLESNLFRGLNLVEKALFLERAEKIFPKEKIIEEILPKLDFTKHLSWYFFLKKVLALGPPYRELLIKERLNPKTIEIITDLNQNEKEEYYQLLISLHLTHSEQMETLEVLRDLQKREQRQGLLPEQIKNLLTIEDPNQRKKAFKETLQAIKYPNFLVKRTLMEDIKRDLQKKGLQIEFSPYLENKRININFDLKDIETLKKNLKTLERYGEKILSLFE</sequence>
<reference evidence="3" key="2">
    <citation type="journal article" date="2016" name="Int. J. Syst. Evol. Microbiol.">
        <title>Caldimicrobium thiodismutans sp. nov., a sulfur-disproportionating bacterium isolated from a hot spring.</title>
        <authorList>
            <person name="Kojima H."/>
            <person name="Umezawa K."/>
            <person name="Fukui M."/>
        </authorList>
    </citation>
    <scope>NUCLEOTIDE SEQUENCE [LARGE SCALE GENOMIC DNA]</scope>
    <source>
        <strain evidence="3">TF1</strain>
    </source>
</reference>
<keyword evidence="3" id="KW-1185">Reference proteome</keyword>
<dbReference type="SMART" id="SM00470">
    <property type="entry name" value="ParB"/>
    <property type="match status" value="1"/>
</dbReference>
<dbReference type="InterPro" id="IPR036086">
    <property type="entry name" value="ParB/Sulfiredoxin_sf"/>
</dbReference>
<dbReference type="GO" id="GO:0007059">
    <property type="term" value="P:chromosome segregation"/>
    <property type="evidence" value="ECO:0007669"/>
    <property type="project" value="TreeGrafter"/>
</dbReference>
<dbReference type="Pfam" id="PF02195">
    <property type="entry name" value="ParB_N"/>
    <property type="match status" value="1"/>
</dbReference>
<evidence type="ECO:0000313" key="3">
    <source>
        <dbReference type="Proteomes" id="UP000068196"/>
    </source>
</evidence>
<dbReference type="EMBL" id="AP014945">
    <property type="protein sequence ID" value="BAU23067.1"/>
    <property type="molecule type" value="Genomic_DNA"/>
</dbReference>
<dbReference type="Gene3D" id="3.90.1530.10">
    <property type="entry name" value="Conserved hypothetical protein from pyrococcus furiosus pfu- 392566-001, ParB domain"/>
    <property type="match status" value="1"/>
</dbReference>
<dbReference type="InterPro" id="IPR003115">
    <property type="entry name" value="ParB_N"/>
</dbReference>
<dbReference type="PANTHER" id="PTHR33375">
    <property type="entry name" value="CHROMOSOME-PARTITIONING PROTEIN PARB-RELATED"/>
    <property type="match status" value="1"/>
</dbReference>
<proteinExistence type="predicted"/>
<dbReference type="SUPFAM" id="SSF110849">
    <property type="entry name" value="ParB/Sulfiredoxin"/>
    <property type="match status" value="1"/>
</dbReference>
<dbReference type="Proteomes" id="UP000068196">
    <property type="component" value="Chromosome"/>
</dbReference>